<dbReference type="CDD" id="cd06257">
    <property type="entry name" value="DnaJ"/>
    <property type="match status" value="1"/>
</dbReference>
<dbReference type="PANTHER" id="PTHR44145">
    <property type="entry name" value="DNAJ HOMOLOG SUBFAMILY A MEMBER 3, MITOCHONDRIAL"/>
    <property type="match status" value="1"/>
</dbReference>
<keyword evidence="2" id="KW-1185">Reference proteome</keyword>
<dbReference type="Proteomes" id="UP000008854">
    <property type="component" value="Unassembled WGS sequence"/>
</dbReference>
<keyword evidence="1" id="KW-0143">Chaperone</keyword>
<reference evidence="2" key="1">
    <citation type="journal article" date="2012" name="PLoS Negl. Trop. Dis.">
        <title>A systematically improved high quality genome and transcriptome of the human blood fluke Schistosoma mansoni.</title>
        <authorList>
            <person name="Protasio A.V."/>
            <person name="Tsai I.J."/>
            <person name="Babbage A."/>
            <person name="Nichol S."/>
            <person name="Hunt M."/>
            <person name="Aslett M.A."/>
            <person name="De Silva N."/>
            <person name="Velarde G.S."/>
            <person name="Anderson T.J."/>
            <person name="Clark R.C."/>
            <person name="Davidson C."/>
            <person name="Dillon G.P."/>
            <person name="Holroyd N.E."/>
            <person name="LoVerde P.T."/>
            <person name="Lloyd C."/>
            <person name="McQuillan J."/>
            <person name="Oliveira G."/>
            <person name="Otto T.D."/>
            <person name="Parker-Manuel S.J."/>
            <person name="Quail M.A."/>
            <person name="Wilson R.A."/>
            <person name="Zerlotini A."/>
            <person name="Dunne D.W."/>
            <person name="Berriman M."/>
        </authorList>
    </citation>
    <scope>NUCLEOTIDE SEQUENCE [LARGE SCALE GENOMIC DNA]</scope>
    <source>
        <strain evidence="2">Puerto Rican</strain>
    </source>
</reference>
<name>A0A3Q0KQW6_SCHMA</name>
<dbReference type="ExpressionAtlas" id="A0A3Q0KQW6">
    <property type="expression patterns" value="baseline"/>
</dbReference>
<reference evidence="3" key="2">
    <citation type="submission" date="2018-12" db="UniProtKB">
        <authorList>
            <consortium name="WormBaseParasite"/>
        </authorList>
    </citation>
    <scope>IDENTIFICATION</scope>
    <source>
        <strain evidence="3">Puerto Rican</strain>
    </source>
</reference>
<dbReference type="SMART" id="SM00271">
    <property type="entry name" value="DnaJ"/>
    <property type="match status" value="1"/>
</dbReference>
<dbReference type="PANTHER" id="PTHR44145:SF3">
    <property type="entry name" value="DNAJ HOMOLOG SUBFAMILY A MEMBER 3, MITOCHONDRIAL"/>
    <property type="match status" value="1"/>
</dbReference>
<dbReference type="InterPro" id="IPR036869">
    <property type="entry name" value="J_dom_sf"/>
</dbReference>
<dbReference type="PRINTS" id="PR00625">
    <property type="entry name" value="JDOMAIN"/>
</dbReference>
<sequence>MFLATSNKTRKLTHTFRWVYKYFSTLKEFRDYYEVLNVKSTASPEEIKAAYLDLSKKYHPDKCLDDKAKKHFAEVSEAYSVLGRSESRREYDLNRKVNAFGISADAFRMHYPHPPPDLDKVGLEAYENEMRRRWLEKMTQWAKAQGQYELERGRAMKPITGVYQFVHPITGYTHTNSFLFIMTFLAGVVLCVKSLS</sequence>
<dbReference type="AlphaFoldDB" id="A0A3Q0KQW6"/>
<dbReference type="WBParaSite" id="Smp_157780.1">
    <property type="protein sequence ID" value="Smp_157780.1"/>
    <property type="gene ID" value="Smp_157780"/>
</dbReference>
<evidence type="ECO:0000256" key="1">
    <source>
        <dbReference type="ARBA" id="ARBA00023186"/>
    </source>
</evidence>
<accession>A0A3Q0KQW6</accession>
<protein>
    <submittedName>
        <fullName evidence="3">Putative chaperone protein DNAj</fullName>
    </submittedName>
</protein>
<dbReference type="InParanoid" id="A0A3Q0KQW6"/>
<dbReference type="PROSITE" id="PS50076">
    <property type="entry name" value="DNAJ_2"/>
    <property type="match status" value="1"/>
</dbReference>
<evidence type="ECO:0000313" key="3">
    <source>
        <dbReference type="WBParaSite" id="Smp_157780.1"/>
    </source>
</evidence>
<dbReference type="Pfam" id="PF00226">
    <property type="entry name" value="DnaJ"/>
    <property type="match status" value="1"/>
</dbReference>
<dbReference type="InterPro" id="IPR051938">
    <property type="entry name" value="Apopto_cytoskel_mod"/>
</dbReference>
<proteinExistence type="predicted"/>
<dbReference type="Gene3D" id="1.10.287.110">
    <property type="entry name" value="DnaJ domain"/>
    <property type="match status" value="1"/>
</dbReference>
<dbReference type="InterPro" id="IPR001623">
    <property type="entry name" value="DnaJ_domain"/>
</dbReference>
<evidence type="ECO:0000313" key="2">
    <source>
        <dbReference type="Proteomes" id="UP000008854"/>
    </source>
</evidence>
<dbReference type="STRING" id="6183.A0A3Q0KQW6"/>
<organism evidence="2 3">
    <name type="scientific">Schistosoma mansoni</name>
    <name type="common">Blood fluke</name>
    <dbReference type="NCBI Taxonomy" id="6183"/>
    <lineage>
        <taxon>Eukaryota</taxon>
        <taxon>Metazoa</taxon>
        <taxon>Spiralia</taxon>
        <taxon>Lophotrochozoa</taxon>
        <taxon>Platyhelminthes</taxon>
        <taxon>Trematoda</taxon>
        <taxon>Digenea</taxon>
        <taxon>Strigeidida</taxon>
        <taxon>Schistosomatoidea</taxon>
        <taxon>Schistosomatidae</taxon>
        <taxon>Schistosoma</taxon>
    </lineage>
</organism>
<dbReference type="SUPFAM" id="SSF46565">
    <property type="entry name" value="Chaperone J-domain"/>
    <property type="match status" value="1"/>
</dbReference>